<dbReference type="GeneTree" id="ENSGT00940000162538"/>
<dbReference type="GO" id="GO:0016020">
    <property type="term" value="C:membrane"/>
    <property type="evidence" value="ECO:0007669"/>
    <property type="project" value="UniProtKB-SubCell"/>
</dbReference>
<sequence>SEFMPVRLRSFGYSCAGMGYAIGYVMIAGFAYFIRDWRVFLKVCGSAEFIYLLYYFWIDETPRWLHAKGKMEEGRKIIQKISKMNNKDVSVIEDEIMALKSSSESSIGSWESFLMFVKQPLLLMRLAILCFAWTIVVMTYYAIALNLNSLSGNRFLNIFYGGLMEVFNVTLFCIFVETKGRRNTYIGMMIICALGIASTPFISMWFAQLSVATTMFSKLTVGVSFSVLYLYPAELFPTNLRQTTFGFCNMFGRFGGLIAPFLIYSSDNGNTVIPSLATSAVILFSVAQFLFLPKTKANQLPQNVEDALKLK</sequence>
<proteinExistence type="predicted"/>
<evidence type="ECO:0000256" key="4">
    <source>
        <dbReference type="ARBA" id="ARBA00023136"/>
    </source>
</evidence>
<dbReference type="SUPFAM" id="SSF103473">
    <property type="entry name" value="MFS general substrate transporter"/>
    <property type="match status" value="1"/>
</dbReference>
<comment type="subcellular location">
    <subcellularLocation>
        <location evidence="1">Membrane</location>
        <topology evidence="1">Multi-pass membrane protein</topology>
    </subcellularLocation>
</comment>
<dbReference type="GO" id="GO:0022857">
    <property type="term" value="F:transmembrane transporter activity"/>
    <property type="evidence" value="ECO:0007669"/>
    <property type="project" value="InterPro"/>
</dbReference>
<evidence type="ECO:0000256" key="5">
    <source>
        <dbReference type="SAM" id="Phobius"/>
    </source>
</evidence>
<evidence type="ECO:0000256" key="2">
    <source>
        <dbReference type="ARBA" id="ARBA00022692"/>
    </source>
</evidence>
<dbReference type="PANTHER" id="PTHR24064">
    <property type="entry name" value="SOLUTE CARRIER FAMILY 22 MEMBER"/>
    <property type="match status" value="1"/>
</dbReference>
<protein>
    <recommendedName>
        <fullName evidence="6">Major facilitator superfamily (MFS) profile domain-containing protein</fullName>
    </recommendedName>
</protein>
<dbReference type="STRING" id="51511.ENSCSAVP00000008954"/>
<dbReference type="Pfam" id="PF00083">
    <property type="entry name" value="Sugar_tr"/>
    <property type="match status" value="1"/>
</dbReference>
<feature type="transmembrane region" description="Helical" evidence="5">
    <location>
        <begin position="212"/>
        <end position="231"/>
    </location>
</feature>
<reference evidence="7" key="2">
    <citation type="submission" date="2025-08" db="UniProtKB">
        <authorList>
            <consortium name="Ensembl"/>
        </authorList>
    </citation>
    <scope>IDENTIFICATION</scope>
</reference>
<dbReference type="eggNOG" id="KOG0255">
    <property type="taxonomic scope" value="Eukaryota"/>
</dbReference>
<feature type="domain" description="Major facilitator superfamily (MFS) profile" evidence="6">
    <location>
        <begin position="1"/>
        <end position="296"/>
    </location>
</feature>
<dbReference type="HOGENOM" id="CLU_001265_33_5_1"/>
<dbReference type="Gene3D" id="1.20.1250.20">
    <property type="entry name" value="MFS general substrate transporter like domains"/>
    <property type="match status" value="1"/>
</dbReference>
<evidence type="ECO:0000256" key="3">
    <source>
        <dbReference type="ARBA" id="ARBA00022989"/>
    </source>
</evidence>
<accession>H2YUE4</accession>
<name>H2YUE4_CIOSA</name>
<keyword evidence="8" id="KW-1185">Reference proteome</keyword>
<reference evidence="8" key="1">
    <citation type="submission" date="2003-08" db="EMBL/GenBank/DDBJ databases">
        <authorList>
            <person name="Birren B."/>
            <person name="Nusbaum C."/>
            <person name="Abebe A."/>
            <person name="Abouelleil A."/>
            <person name="Adekoya E."/>
            <person name="Ait-zahra M."/>
            <person name="Allen N."/>
            <person name="Allen T."/>
            <person name="An P."/>
            <person name="Anderson M."/>
            <person name="Anderson S."/>
            <person name="Arachchi H."/>
            <person name="Armbruster J."/>
            <person name="Bachantsang P."/>
            <person name="Baldwin J."/>
            <person name="Barry A."/>
            <person name="Bayul T."/>
            <person name="Blitshsteyn B."/>
            <person name="Bloom T."/>
            <person name="Blye J."/>
            <person name="Boguslavskiy L."/>
            <person name="Borowsky M."/>
            <person name="Boukhgalter B."/>
            <person name="Brunache A."/>
            <person name="Butler J."/>
            <person name="Calixte N."/>
            <person name="Calvo S."/>
            <person name="Camarata J."/>
            <person name="Campo K."/>
            <person name="Chang J."/>
            <person name="Cheshatsang Y."/>
            <person name="Citroen M."/>
            <person name="Collymore A."/>
            <person name="Considine T."/>
            <person name="Cook A."/>
            <person name="Cooke P."/>
            <person name="Corum B."/>
            <person name="Cuomo C."/>
            <person name="David R."/>
            <person name="Dawoe T."/>
            <person name="Degray S."/>
            <person name="Dodge S."/>
            <person name="Dooley K."/>
            <person name="Dorje P."/>
            <person name="Dorjee K."/>
            <person name="Dorris L."/>
            <person name="Duffey N."/>
            <person name="Dupes A."/>
            <person name="Elkins T."/>
            <person name="Engels R."/>
            <person name="Erickson J."/>
            <person name="Farina A."/>
            <person name="Faro S."/>
            <person name="Ferreira P."/>
            <person name="Fischer H."/>
            <person name="Fitzgerald M."/>
            <person name="Foley K."/>
            <person name="Gage D."/>
            <person name="Galagan J."/>
            <person name="Gearin G."/>
            <person name="Gnerre S."/>
            <person name="Gnirke A."/>
            <person name="Goyette A."/>
            <person name="Graham J."/>
            <person name="Grandbois E."/>
            <person name="Gyaltsen K."/>
            <person name="Hafez N."/>
            <person name="Hagopian D."/>
            <person name="Hagos B."/>
            <person name="Hall J."/>
            <person name="Hatcher B."/>
            <person name="Heller A."/>
            <person name="Higgins H."/>
            <person name="Honan T."/>
            <person name="Horn A."/>
            <person name="Houde N."/>
            <person name="Hughes L."/>
            <person name="Hulme W."/>
            <person name="Husby E."/>
            <person name="Iliev I."/>
            <person name="Jaffe D."/>
            <person name="Jones C."/>
            <person name="Kamal M."/>
            <person name="Kamat A."/>
            <person name="Kamvysselis M."/>
            <person name="Karlsson E."/>
            <person name="Kells C."/>
            <person name="Kieu A."/>
            <person name="Kisner P."/>
            <person name="Kodira C."/>
            <person name="Kulbokas E."/>
            <person name="Labutti K."/>
            <person name="Lama D."/>
            <person name="Landers T."/>
            <person name="Leger J."/>
            <person name="Levine S."/>
            <person name="Lewis D."/>
            <person name="Lewis T."/>
            <person name="Lindblad-toh K."/>
            <person name="Liu X."/>
            <person name="Lokyitsang T."/>
            <person name="Lokyitsang Y."/>
            <person name="Lucien O."/>
            <person name="Lui A."/>
            <person name="Ma L.J."/>
            <person name="Mabbitt R."/>
            <person name="Macdonald J."/>
            <person name="Maclean C."/>
            <person name="Major J."/>
            <person name="Manning J."/>
            <person name="Marabella R."/>
            <person name="Maru K."/>
            <person name="Matthews C."/>
            <person name="Mauceli E."/>
            <person name="Mccarthy M."/>
            <person name="Mcdonough S."/>
            <person name="Mcghee T."/>
            <person name="Meldrim J."/>
            <person name="Meneus L."/>
            <person name="Mesirov J."/>
            <person name="Mihalev A."/>
            <person name="Mihova T."/>
            <person name="Mikkelsen T."/>
            <person name="Mlenga V."/>
            <person name="Moru K."/>
            <person name="Mozes J."/>
            <person name="Mulrain L."/>
            <person name="Munson G."/>
            <person name="Naylor J."/>
            <person name="Newes C."/>
            <person name="Nguyen C."/>
            <person name="Nguyen N."/>
            <person name="Nguyen T."/>
            <person name="Nicol R."/>
            <person name="Nielsen C."/>
            <person name="Nizzari M."/>
            <person name="Norbu C."/>
            <person name="Norbu N."/>
            <person name="O'donnell P."/>
            <person name="Okoawo O."/>
            <person name="O'leary S."/>
            <person name="Omotosho B."/>
            <person name="O'neill K."/>
            <person name="Osman S."/>
            <person name="Parker S."/>
            <person name="Perrin D."/>
            <person name="Phunkhang P."/>
            <person name="Piqani B."/>
            <person name="Purcell S."/>
            <person name="Rachupka T."/>
            <person name="Ramasamy U."/>
            <person name="Rameau R."/>
            <person name="Ray V."/>
            <person name="Raymond C."/>
            <person name="Retta R."/>
            <person name="Richardson S."/>
            <person name="Rise C."/>
            <person name="Rodriguez J."/>
            <person name="Rogers J."/>
            <person name="Rogov P."/>
            <person name="Rutman M."/>
            <person name="Schupbach R."/>
            <person name="Seaman C."/>
            <person name="Settipalli S."/>
            <person name="Sharpe T."/>
            <person name="Sheridan J."/>
            <person name="Sherpa N."/>
            <person name="Shi J."/>
            <person name="Smirnov S."/>
            <person name="Smith C."/>
            <person name="Sougnez C."/>
            <person name="Spencer B."/>
            <person name="Stalker J."/>
            <person name="Stange-thomann N."/>
            <person name="Stavropoulos S."/>
            <person name="Stetson K."/>
            <person name="Stone C."/>
            <person name="Stone S."/>
            <person name="Stubbs M."/>
            <person name="Talamas J."/>
            <person name="Tchuinga P."/>
            <person name="Tenzing P."/>
            <person name="Tesfaye S."/>
            <person name="Theodore J."/>
            <person name="Thoulutsang Y."/>
            <person name="Topham K."/>
            <person name="Towey S."/>
            <person name="Tsamla T."/>
            <person name="Tsomo N."/>
            <person name="Vallee D."/>
            <person name="Vassiliev H."/>
            <person name="Venkataraman V."/>
            <person name="Vinson J."/>
            <person name="Vo A."/>
            <person name="Wade C."/>
            <person name="Wang S."/>
            <person name="Wangchuk T."/>
            <person name="Wangdi T."/>
            <person name="Whittaker C."/>
            <person name="Wilkinson J."/>
            <person name="Wu Y."/>
            <person name="Wyman D."/>
            <person name="Yadav S."/>
            <person name="Yang S."/>
            <person name="Yang X."/>
            <person name="Yeager S."/>
            <person name="Yee E."/>
            <person name="Young G."/>
            <person name="Zainoun J."/>
            <person name="Zembeck L."/>
            <person name="Zimmer A."/>
            <person name="Zody M."/>
            <person name="Lander E."/>
        </authorList>
    </citation>
    <scope>NUCLEOTIDE SEQUENCE [LARGE SCALE GENOMIC DNA]</scope>
</reference>
<evidence type="ECO:0000313" key="7">
    <source>
        <dbReference type="Ensembl" id="ENSCSAVP00000008954.1"/>
    </source>
</evidence>
<evidence type="ECO:0000259" key="6">
    <source>
        <dbReference type="PROSITE" id="PS50850"/>
    </source>
</evidence>
<dbReference type="OMA" id="FFIIDET"/>
<dbReference type="PROSITE" id="PS50850">
    <property type="entry name" value="MFS"/>
    <property type="match status" value="1"/>
</dbReference>
<feature type="transmembrane region" description="Helical" evidence="5">
    <location>
        <begin position="39"/>
        <end position="58"/>
    </location>
</feature>
<dbReference type="InterPro" id="IPR005828">
    <property type="entry name" value="MFS_sugar_transport-like"/>
</dbReference>
<keyword evidence="3 5" id="KW-1133">Transmembrane helix</keyword>
<evidence type="ECO:0000313" key="8">
    <source>
        <dbReference type="Proteomes" id="UP000007875"/>
    </source>
</evidence>
<dbReference type="InParanoid" id="H2YUE4"/>
<feature type="transmembrane region" description="Helical" evidence="5">
    <location>
        <begin position="243"/>
        <end position="265"/>
    </location>
</feature>
<organism evidence="7 8">
    <name type="scientific">Ciona savignyi</name>
    <name type="common">Pacific transparent sea squirt</name>
    <dbReference type="NCBI Taxonomy" id="51511"/>
    <lineage>
        <taxon>Eukaryota</taxon>
        <taxon>Metazoa</taxon>
        <taxon>Chordata</taxon>
        <taxon>Tunicata</taxon>
        <taxon>Ascidiacea</taxon>
        <taxon>Phlebobranchia</taxon>
        <taxon>Cionidae</taxon>
        <taxon>Ciona</taxon>
    </lineage>
</organism>
<dbReference type="Proteomes" id="UP000007875">
    <property type="component" value="Unassembled WGS sequence"/>
</dbReference>
<reference evidence="7" key="3">
    <citation type="submission" date="2025-09" db="UniProtKB">
        <authorList>
            <consortium name="Ensembl"/>
        </authorList>
    </citation>
    <scope>IDENTIFICATION</scope>
</reference>
<dbReference type="InterPro" id="IPR036259">
    <property type="entry name" value="MFS_trans_sf"/>
</dbReference>
<dbReference type="AlphaFoldDB" id="H2YUE4"/>
<dbReference type="InterPro" id="IPR020846">
    <property type="entry name" value="MFS_dom"/>
</dbReference>
<feature type="transmembrane region" description="Helical" evidence="5">
    <location>
        <begin position="12"/>
        <end position="33"/>
    </location>
</feature>
<feature type="transmembrane region" description="Helical" evidence="5">
    <location>
        <begin position="185"/>
        <end position="206"/>
    </location>
</feature>
<feature type="transmembrane region" description="Helical" evidence="5">
    <location>
        <begin position="271"/>
        <end position="292"/>
    </location>
</feature>
<keyword evidence="4 5" id="KW-0472">Membrane</keyword>
<keyword evidence="2 5" id="KW-0812">Transmembrane</keyword>
<dbReference type="Ensembl" id="ENSCSAVT00000009068.1">
    <property type="protein sequence ID" value="ENSCSAVP00000008954.1"/>
    <property type="gene ID" value="ENSCSAVG00000005296.1"/>
</dbReference>
<feature type="transmembrane region" description="Helical" evidence="5">
    <location>
        <begin position="155"/>
        <end position="176"/>
    </location>
</feature>
<evidence type="ECO:0000256" key="1">
    <source>
        <dbReference type="ARBA" id="ARBA00004141"/>
    </source>
</evidence>
<feature type="transmembrane region" description="Helical" evidence="5">
    <location>
        <begin position="122"/>
        <end position="143"/>
    </location>
</feature>